<evidence type="ECO:0000256" key="10">
    <source>
        <dbReference type="ARBA" id="ARBA00023136"/>
    </source>
</evidence>
<dbReference type="PANTHER" id="PTHR45996">
    <property type="entry name" value="AGAP001464-PB"/>
    <property type="match status" value="1"/>
</dbReference>
<dbReference type="PROSITE" id="PS00036">
    <property type="entry name" value="BZIP_BASIC"/>
    <property type="match status" value="1"/>
</dbReference>
<keyword evidence="4" id="KW-0812">Transmembrane</keyword>
<evidence type="ECO:0000259" key="18">
    <source>
        <dbReference type="PROSITE" id="PS50217"/>
    </source>
</evidence>
<feature type="region of interest" description="Disordered" evidence="17">
    <location>
        <begin position="127"/>
        <end position="155"/>
    </location>
</feature>
<keyword evidence="5" id="KW-0256">Endoplasmic reticulum</keyword>
<keyword evidence="7" id="KW-1133">Transmembrane helix</keyword>
<dbReference type="CDD" id="cd14689">
    <property type="entry name" value="bZIP_CREB3"/>
    <property type="match status" value="1"/>
</dbReference>
<reference evidence="19" key="1">
    <citation type="submission" date="2023-08" db="EMBL/GenBank/DDBJ databases">
        <title>Pelteobagrus vachellii genome.</title>
        <authorList>
            <person name="Liu H."/>
        </authorList>
    </citation>
    <scope>NUCLEOTIDE SEQUENCE</scope>
    <source>
        <strain evidence="19">PRFRI_2022a</strain>
        <tissue evidence="19">Muscle</tissue>
    </source>
</reference>
<gene>
    <name evidence="19" type="ORF">Q7C36_000290</name>
</gene>
<evidence type="ECO:0000256" key="17">
    <source>
        <dbReference type="SAM" id="MobiDB-lite"/>
    </source>
</evidence>
<keyword evidence="20" id="KW-1185">Reference proteome</keyword>
<feature type="region of interest" description="Disordered" evidence="17">
    <location>
        <begin position="74"/>
        <end position="115"/>
    </location>
</feature>
<evidence type="ECO:0000256" key="2">
    <source>
        <dbReference type="ARBA" id="ARBA00009050"/>
    </source>
</evidence>
<comment type="subcellular location">
    <subcellularLocation>
        <location evidence="1">Endoplasmic reticulum membrane</location>
        <topology evidence="1">Single-pass type II membrane protein</topology>
    </subcellularLocation>
</comment>
<keyword evidence="6" id="KW-0735">Signal-anchor</keyword>
<dbReference type="PANTHER" id="PTHR45996:SF1">
    <property type="entry name" value="CYCLIC AMP-RESPONSIVE ELEMENT-BINDING PROTEIN 3-LIKE PROTEIN 3"/>
    <property type="match status" value="1"/>
</dbReference>
<name>A0AA88P9N1_TACVA</name>
<dbReference type="InterPro" id="IPR046347">
    <property type="entry name" value="bZIP_sf"/>
</dbReference>
<protein>
    <recommendedName>
        <fullName evidence="18">BZIP domain-containing protein</fullName>
    </recommendedName>
</protein>
<evidence type="ECO:0000256" key="8">
    <source>
        <dbReference type="ARBA" id="ARBA00023015"/>
    </source>
</evidence>
<evidence type="ECO:0000256" key="12">
    <source>
        <dbReference type="ARBA" id="ARBA00023163"/>
    </source>
</evidence>
<evidence type="ECO:0000256" key="6">
    <source>
        <dbReference type="ARBA" id="ARBA00022968"/>
    </source>
</evidence>
<evidence type="ECO:0000256" key="14">
    <source>
        <dbReference type="ARBA" id="ARBA00023242"/>
    </source>
</evidence>
<evidence type="ECO:0000256" key="11">
    <source>
        <dbReference type="ARBA" id="ARBA00023159"/>
    </source>
</evidence>
<dbReference type="GO" id="GO:0005789">
    <property type="term" value="C:endoplasmic reticulum membrane"/>
    <property type="evidence" value="ECO:0007669"/>
    <property type="project" value="UniProtKB-SubCell"/>
</dbReference>
<dbReference type="GO" id="GO:0000978">
    <property type="term" value="F:RNA polymerase II cis-regulatory region sequence-specific DNA binding"/>
    <property type="evidence" value="ECO:0007669"/>
    <property type="project" value="TreeGrafter"/>
</dbReference>
<dbReference type="GO" id="GO:0000981">
    <property type="term" value="F:DNA-binding transcription factor activity, RNA polymerase II-specific"/>
    <property type="evidence" value="ECO:0007669"/>
    <property type="project" value="TreeGrafter"/>
</dbReference>
<keyword evidence="10" id="KW-0472">Membrane</keyword>
<accession>A0AA88P9N1</accession>
<dbReference type="AlphaFoldDB" id="A0AA88P9N1"/>
<evidence type="ECO:0000256" key="3">
    <source>
        <dbReference type="ARBA" id="ARBA00011195"/>
    </source>
</evidence>
<evidence type="ECO:0000256" key="7">
    <source>
        <dbReference type="ARBA" id="ARBA00022989"/>
    </source>
</evidence>
<dbReference type="Proteomes" id="UP001187315">
    <property type="component" value="Unassembled WGS sequence"/>
</dbReference>
<evidence type="ECO:0000256" key="9">
    <source>
        <dbReference type="ARBA" id="ARBA00023125"/>
    </source>
</evidence>
<keyword evidence="14" id="KW-0539">Nucleus</keyword>
<keyword evidence="16" id="KW-0175">Coiled coil</keyword>
<dbReference type="EMBL" id="JAVHJS010000001">
    <property type="protein sequence ID" value="KAK2868419.1"/>
    <property type="molecule type" value="Genomic_DNA"/>
</dbReference>
<keyword evidence="8" id="KW-0805">Transcription regulation</keyword>
<dbReference type="SMART" id="SM00338">
    <property type="entry name" value="BRLZ"/>
    <property type="match status" value="1"/>
</dbReference>
<dbReference type="Gene3D" id="1.20.5.170">
    <property type="match status" value="1"/>
</dbReference>
<evidence type="ECO:0000313" key="20">
    <source>
        <dbReference type="Proteomes" id="UP001187315"/>
    </source>
</evidence>
<evidence type="ECO:0000256" key="16">
    <source>
        <dbReference type="SAM" id="Coils"/>
    </source>
</evidence>
<comment type="function">
    <text evidence="15">Transcriptional activator. Binds the cAMP response element (CRE). Activates transcription through box-B element and CRE. Seems to function synergistically with atf6. Regulates FGF21 transcription.</text>
</comment>
<evidence type="ECO:0000313" key="19">
    <source>
        <dbReference type="EMBL" id="KAK2868419.1"/>
    </source>
</evidence>
<evidence type="ECO:0000256" key="1">
    <source>
        <dbReference type="ARBA" id="ARBA00004648"/>
    </source>
</evidence>
<dbReference type="PROSITE" id="PS50217">
    <property type="entry name" value="BZIP"/>
    <property type="match status" value="1"/>
</dbReference>
<keyword evidence="13" id="KW-0325">Glycoprotein</keyword>
<evidence type="ECO:0000256" key="15">
    <source>
        <dbReference type="ARBA" id="ARBA00057520"/>
    </source>
</evidence>
<feature type="compositionally biased region" description="Pro residues" evidence="17">
    <location>
        <begin position="97"/>
        <end position="108"/>
    </location>
</feature>
<dbReference type="SUPFAM" id="SSF57959">
    <property type="entry name" value="Leucine zipper domain"/>
    <property type="match status" value="1"/>
</dbReference>
<feature type="compositionally biased region" description="Low complexity" evidence="17">
    <location>
        <begin position="130"/>
        <end position="150"/>
    </location>
</feature>
<evidence type="ECO:0000256" key="5">
    <source>
        <dbReference type="ARBA" id="ARBA00022824"/>
    </source>
</evidence>
<dbReference type="FunFam" id="1.20.5.170:FF:000042">
    <property type="entry name" value="Cyclic AMP-responsive element-binding protein 3-like protein 3"/>
    <property type="match status" value="1"/>
</dbReference>
<comment type="subunit">
    <text evidence="3">Binds DNA as a dimer.</text>
</comment>
<feature type="domain" description="BZIP" evidence="18">
    <location>
        <begin position="248"/>
        <end position="311"/>
    </location>
</feature>
<dbReference type="GO" id="GO:0005634">
    <property type="term" value="C:nucleus"/>
    <property type="evidence" value="ECO:0007669"/>
    <property type="project" value="TreeGrafter"/>
</dbReference>
<proteinExistence type="inferred from homology"/>
<sequence>MALLSDKSINGMELLDLLFEQADDNSVPEEPEGGLVNLAWPFPDQSLLSHSDDGADHFLDSLLNVCECGSGSSSPLWAPSPCDSGISDDPLSDHLDSPPPPPLPPPHNHPSSNMLFDSLISQHHNLFPVSTPSLHPPSQSHQLQQQQHSTWASSSAEHDVSINVETWESSLSLYSSTVPQCVSSSDAPSVFHLSVKDLLLSNLGEPPKQPSDNLLQDLVLNEEEKKLLAKEGVSLPNQLPLTKYEEKVLKKIRRKIRNKQSAQESRKKKKEYLDSLEGRMAACGAQNMELKKKVIQLEKTNTSLMEQLRRLQALVMKSLNKPAQTGTCIMVLLLSFSLILFPRFQPLAHSRTSDPEEFSTGEVQSRSLRSVVEVHSLQPVTSMDRHMETNLISKLHIRPEYADMDPLHHNYSYGDQEHHHGDPITGHTATLGWHKSQLCAQKDRK</sequence>
<evidence type="ECO:0000256" key="13">
    <source>
        <dbReference type="ARBA" id="ARBA00023180"/>
    </source>
</evidence>
<keyword evidence="12" id="KW-0804">Transcription</keyword>
<evidence type="ECO:0000256" key="4">
    <source>
        <dbReference type="ARBA" id="ARBA00022692"/>
    </source>
</evidence>
<keyword evidence="9" id="KW-0238">DNA-binding</keyword>
<dbReference type="InterPro" id="IPR051381">
    <property type="entry name" value="CREB_ATF_subfamily"/>
</dbReference>
<keyword evidence="11" id="KW-0010">Activator</keyword>
<feature type="coiled-coil region" evidence="16">
    <location>
        <begin position="273"/>
        <end position="314"/>
    </location>
</feature>
<organism evidence="19 20">
    <name type="scientific">Tachysurus vachellii</name>
    <name type="common">Darkbarbel catfish</name>
    <name type="synonym">Pelteobagrus vachellii</name>
    <dbReference type="NCBI Taxonomy" id="175792"/>
    <lineage>
        <taxon>Eukaryota</taxon>
        <taxon>Metazoa</taxon>
        <taxon>Chordata</taxon>
        <taxon>Craniata</taxon>
        <taxon>Vertebrata</taxon>
        <taxon>Euteleostomi</taxon>
        <taxon>Actinopterygii</taxon>
        <taxon>Neopterygii</taxon>
        <taxon>Teleostei</taxon>
        <taxon>Ostariophysi</taxon>
        <taxon>Siluriformes</taxon>
        <taxon>Bagridae</taxon>
        <taxon>Tachysurus</taxon>
    </lineage>
</organism>
<comment type="caution">
    <text evidence="19">The sequence shown here is derived from an EMBL/GenBank/DDBJ whole genome shotgun (WGS) entry which is preliminary data.</text>
</comment>
<dbReference type="Pfam" id="PF00170">
    <property type="entry name" value="bZIP_1"/>
    <property type="match status" value="1"/>
</dbReference>
<dbReference type="InterPro" id="IPR004827">
    <property type="entry name" value="bZIP"/>
</dbReference>
<comment type="similarity">
    <text evidence="2">Belongs to the bZIP family. ATF subfamily.</text>
</comment>